<name>A0A558AIL7_9PSEU</name>
<dbReference type="RefSeq" id="WP_144635922.1">
    <property type="nucleotide sequence ID" value="NZ_BNAX01000018.1"/>
</dbReference>
<comment type="caution">
    <text evidence="7">The sequence shown here is derived from an EMBL/GenBank/DDBJ whole genome shotgun (WGS) entry which is preliminary data.</text>
</comment>
<evidence type="ECO:0000256" key="1">
    <source>
        <dbReference type="ARBA" id="ARBA00001974"/>
    </source>
</evidence>
<evidence type="ECO:0000256" key="5">
    <source>
        <dbReference type="ARBA" id="ARBA00023002"/>
    </source>
</evidence>
<dbReference type="Pfam" id="PF01565">
    <property type="entry name" value="FAD_binding_4"/>
    <property type="match status" value="1"/>
</dbReference>
<dbReference type="InterPro" id="IPR050416">
    <property type="entry name" value="FAD-linked_Oxidoreductase"/>
</dbReference>
<dbReference type="PROSITE" id="PS51387">
    <property type="entry name" value="FAD_PCMH"/>
    <property type="match status" value="1"/>
</dbReference>
<keyword evidence="5" id="KW-0560">Oxidoreductase</keyword>
<comment type="similarity">
    <text evidence="2">Belongs to the oxygen-dependent FAD-linked oxidoreductase family.</text>
</comment>
<evidence type="ECO:0000313" key="7">
    <source>
        <dbReference type="EMBL" id="TVT24114.1"/>
    </source>
</evidence>
<dbReference type="EMBL" id="VJZA01000008">
    <property type="protein sequence ID" value="TVT24114.1"/>
    <property type="molecule type" value="Genomic_DNA"/>
</dbReference>
<feature type="domain" description="FAD-binding PCMH-type" evidence="6">
    <location>
        <begin position="39"/>
        <end position="210"/>
    </location>
</feature>
<evidence type="ECO:0000256" key="3">
    <source>
        <dbReference type="ARBA" id="ARBA00022630"/>
    </source>
</evidence>
<dbReference type="GO" id="GO:0071949">
    <property type="term" value="F:FAD binding"/>
    <property type="evidence" value="ECO:0007669"/>
    <property type="project" value="InterPro"/>
</dbReference>
<gene>
    <name evidence="7" type="ORF">FNH06_07910</name>
</gene>
<dbReference type="SUPFAM" id="SSF56176">
    <property type="entry name" value="FAD-binding/transporter-associated domain-like"/>
    <property type="match status" value="1"/>
</dbReference>
<dbReference type="InterPro" id="IPR006093">
    <property type="entry name" value="Oxy_OxRdtase_FAD_BS"/>
</dbReference>
<reference evidence="7 8" key="1">
    <citation type="submission" date="2019-07" db="EMBL/GenBank/DDBJ databases">
        <title>New species of Amycolatopsis and Streptomyces.</title>
        <authorList>
            <person name="Duangmal K."/>
            <person name="Teo W.F.A."/>
            <person name="Lipun K."/>
        </authorList>
    </citation>
    <scope>NUCLEOTIDE SEQUENCE [LARGE SCALE GENOMIC DNA]</scope>
    <source>
        <strain evidence="7 8">JCM 30562</strain>
    </source>
</reference>
<dbReference type="InterPro" id="IPR016169">
    <property type="entry name" value="FAD-bd_PCMH_sub2"/>
</dbReference>
<dbReference type="InterPro" id="IPR036318">
    <property type="entry name" value="FAD-bd_PCMH-like_sf"/>
</dbReference>
<dbReference type="OrthoDB" id="9775082at2"/>
<dbReference type="Proteomes" id="UP000318578">
    <property type="component" value="Unassembled WGS sequence"/>
</dbReference>
<dbReference type="InterPro" id="IPR012951">
    <property type="entry name" value="BBE"/>
</dbReference>
<dbReference type="Gene3D" id="3.30.465.10">
    <property type="match status" value="1"/>
</dbReference>
<keyword evidence="8" id="KW-1185">Reference proteome</keyword>
<dbReference type="InterPro" id="IPR016167">
    <property type="entry name" value="FAD-bd_PCMH_sub1"/>
</dbReference>
<organism evidence="7 8">
    <name type="scientific">Amycolatopsis acidiphila</name>
    <dbReference type="NCBI Taxonomy" id="715473"/>
    <lineage>
        <taxon>Bacteria</taxon>
        <taxon>Bacillati</taxon>
        <taxon>Actinomycetota</taxon>
        <taxon>Actinomycetes</taxon>
        <taxon>Pseudonocardiales</taxon>
        <taxon>Pseudonocardiaceae</taxon>
        <taxon>Amycolatopsis</taxon>
    </lineage>
</organism>
<proteinExistence type="inferred from homology"/>
<dbReference type="Pfam" id="PF08031">
    <property type="entry name" value="BBE"/>
    <property type="match status" value="1"/>
</dbReference>
<dbReference type="PANTHER" id="PTHR42973:SF39">
    <property type="entry name" value="FAD-BINDING PCMH-TYPE DOMAIN-CONTAINING PROTEIN"/>
    <property type="match status" value="1"/>
</dbReference>
<sequence length="475" mass="50803">MSALSRPSFDDFPATFRGQLYRQSDLGYPDVRAIFNARMAHWTPGLIARAADADDVVTVVRYAADAGIPLAVKSGGHGVDGSAMPDGALVLDLSNLKEIRVDTDTGRVRLGSGVLLGEMDPALAERGLVVPAGTVSTTGVAGLTLGGGVGYNMRRYGATVDNLLACEVVTADGRKVRASHEENPDLFWALRGGGGNFGVVTHFEFQARPLPETVFAGFIPFTLDQAPAVMTGLRSYMRTAPRELAVIGAMTQCPPLPPVPADMHGANSLMLIVVYTGAPEGAEKILADLAGLGEAAVVAVMPTPWPVANRMLDVIAPQGRRAYTKGAYLAELTDEVVAIAMKHAEVAPPRTNPPAPSSVQNFWAMGGAISEDADESSAAFSREGAQWFWEVATQCDDAADDEKFMTWADRLHADLAPHFLANCYINLTTDMGPEWRKGAWGSPEKYRKLVDAKTRWDPANMFRFNKNIEPGTAAG</sequence>
<dbReference type="Gene3D" id="3.40.462.20">
    <property type="match status" value="1"/>
</dbReference>
<evidence type="ECO:0000256" key="4">
    <source>
        <dbReference type="ARBA" id="ARBA00022827"/>
    </source>
</evidence>
<keyword evidence="3" id="KW-0285">Flavoprotein</keyword>
<dbReference type="PROSITE" id="PS00862">
    <property type="entry name" value="OX2_COVAL_FAD"/>
    <property type="match status" value="1"/>
</dbReference>
<evidence type="ECO:0000259" key="6">
    <source>
        <dbReference type="PROSITE" id="PS51387"/>
    </source>
</evidence>
<comment type="cofactor">
    <cofactor evidence="1">
        <name>FAD</name>
        <dbReference type="ChEBI" id="CHEBI:57692"/>
    </cofactor>
</comment>
<protein>
    <submittedName>
        <fullName evidence="7">FAD-dependent oxidoreductase</fullName>
    </submittedName>
</protein>
<evidence type="ECO:0000256" key="2">
    <source>
        <dbReference type="ARBA" id="ARBA00005466"/>
    </source>
</evidence>
<dbReference type="PANTHER" id="PTHR42973">
    <property type="entry name" value="BINDING OXIDOREDUCTASE, PUTATIVE (AFU_ORTHOLOGUE AFUA_1G17690)-RELATED"/>
    <property type="match status" value="1"/>
</dbReference>
<keyword evidence="4" id="KW-0274">FAD</keyword>
<evidence type="ECO:0000313" key="8">
    <source>
        <dbReference type="Proteomes" id="UP000318578"/>
    </source>
</evidence>
<accession>A0A558AIL7</accession>
<dbReference type="AlphaFoldDB" id="A0A558AIL7"/>
<dbReference type="InterPro" id="IPR016166">
    <property type="entry name" value="FAD-bd_PCMH"/>
</dbReference>
<dbReference type="GO" id="GO:0016491">
    <property type="term" value="F:oxidoreductase activity"/>
    <property type="evidence" value="ECO:0007669"/>
    <property type="project" value="UniProtKB-KW"/>
</dbReference>
<dbReference type="Gene3D" id="3.30.43.10">
    <property type="entry name" value="Uridine Diphospho-n-acetylenolpyruvylglucosamine Reductase, domain 2"/>
    <property type="match status" value="1"/>
</dbReference>
<dbReference type="InterPro" id="IPR006094">
    <property type="entry name" value="Oxid_FAD_bind_N"/>
</dbReference>